<feature type="transmembrane region" description="Helical" evidence="5">
    <location>
        <begin position="205"/>
        <end position="225"/>
    </location>
</feature>
<evidence type="ECO:0000256" key="3">
    <source>
        <dbReference type="ARBA" id="ARBA00022989"/>
    </source>
</evidence>
<name>A0A1Y2DWH6_9PEZI</name>
<feature type="transmembrane region" description="Helical" evidence="5">
    <location>
        <begin position="27"/>
        <end position="47"/>
    </location>
</feature>
<evidence type="ECO:0000256" key="1">
    <source>
        <dbReference type="ARBA" id="ARBA00004141"/>
    </source>
</evidence>
<evidence type="ECO:0000256" key="4">
    <source>
        <dbReference type="ARBA" id="ARBA00023136"/>
    </source>
</evidence>
<keyword evidence="2 5" id="KW-0812">Transmembrane</keyword>
<dbReference type="PANTHER" id="PTHR31465">
    <property type="entry name" value="PROTEIN RTA1-RELATED"/>
    <property type="match status" value="1"/>
</dbReference>
<evidence type="ECO:0000256" key="5">
    <source>
        <dbReference type="SAM" id="Phobius"/>
    </source>
</evidence>
<dbReference type="PANTHER" id="PTHR31465:SF9">
    <property type="entry name" value="SPHINGOID LONG-CHAIN BASE TRANSPORTER RSB1"/>
    <property type="match status" value="1"/>
</dbReference>
<feature type="transmembrane region" description="Helical" evidence="5">
    <location>
        <begin position="127"/>
        <end position="149"/>
    </location>
</feature>
<dbReference type="GeneID" id="63770936"/>
<keyword evidence="7" id="KW-1185">Reference proteome</keyword>
<dbReference type="EMBL" id="MCFJ01000008">
    <property type="protein sequence ID" value="ORY63464.1"/>
    <property type="molecule type" value="Genomic_DNA"/>
</dbReference>
<reference evidence="6 7" key="1">
    <citation type="submission" date="2016-07" db="EMBL/GenBank/DDBJ databases">
        <title>Pervasive Adenine N6-methylation of Active Genes in Fungi.</title>
        <authorList>
            <consortium name="DOE Joint Genome Institute"/>
            <person name="Mondo S.J."/>
            <person name="Dannebaum R.O."/>
            <person name="Kuo R.C."/>
            <person name="Labutti K."/>
            <person name="Haridas S."/>
            <person name="Kuo A."/>
            <person name="Salamov A."/>
            <person name="Ahrendt S.R."/>
            <person name="Lipzen A."/>
            <person name="Sullivan W."/>
            <person name="Andreopoulos W.B."/>
            <person name="Clum A."/>
            <person name="Lindquist E."/>
            <person name="Daum C."/>
            <person name="Ramamoorthy G.K."/>
            <person name="Gryganskyi A."/>
            <person name="Culley D."/>
            <person name="Magnuson J.K."/>
            <person name="James T.Y."/>
            <person name="O'Malley M.A."/>
            <person name="Stajich J.E."/>
            <person name="Spatafora J.W."/>
            <person name="Visel A."/>
            <person name="Grigoriev I.V."/>
        </authorList>
    </citation>
    <scope>NUCLEOTIDE SEQUENCE [LARGE SCALE GENOMIC DNA]</scope>
    <source>
        <strain evidence="6 7">CBS 129021</strain>
    </source>
</reference>
<dbReference type="GO" id="GO:0000324">
    <property type="term" value="C:fungal-type vacuole"/>
    <property type="evidence" value="ECO:0007669"/>
    <property type="project" value="TreeGrafter"/>
</dbReference>
<dbReference type="STRING" id="1141098.A0A1Y2DWH6"/>
<evidence type="ECO:0000256" key="2">
    <source>
        <dbReference type="ARBA" id="ARBA00022692"/>
    </source>
</evidence>
<feature type="non-terminal residue" evidence="6">
    <location>
        <position position="270"/>
    </location>
</feature>
<dbReference type="InterPro" id="IPR007568">
    <property type="entry name" value="RTA1"/>
</dbReference>
<gene>
    <name evidence="6" type="ORF">BCR38DRAFT_317375</name>
</gene>
<dbReference type="Proteomes" id="UP000193689">
    <property type="component" value="Unassembled WGS sequence"/>
</dbReference>
<evidence type="ECO:0000313" key="6">
    <source>
        <dbReference type="EMBL" id="ORY63464.1"/>
    </source>
</evidence>
<protein>
    <submittedName>
        <fullName evidence="6">RTA1 like protein-domain-containing protein</fullName>
    </submittedName>
</protein>
<proteinExistence type="predicted"/>
<comment type="subcellular location">
    <subcellularLocation>
        <location evidence="1">Membrane</location>
        <topology evidence="1">Multi-pass membrane protein</topology>
    </subcellularLocation>
</comment>
<dbReference type="Pfam" id="PF04479">
    <property type="entry name" value="RTA1"/>
    <property type="match status" value="1"/>
</dbReference>
<feature type="transmembrane region" description="Helical" evidence="5">
    <location>
        <begin position="245"/>
        <end position="269"/>
    </location>
</feature>
<dbReference type="GO" id="GO:0005886">
    <property type="term" value="C:plasma membrane"/>
    <property type="evidence" value="ECO:0007669"/>
    <property type="project" value="TreeGrafter"/>
</dbReference>
<dbReference type="RefSeq" id="XP_040715121.1">
    <property type="nucleotide sequence ID" value="XM_040854724.1"/>
</dbReference>
<sequence length="270" mass="29748">IGFGPNSNCTVDICPLEMSVTGYYPSLPVNIIFIALYAIAMVIHLIIGFRWKTWWFMSCCTLSTISAIVGYVGRILMHYDPFGFFPFLIQAVFLTIVPVFYCAAIYVTLALAINNLNTTLSRVRPSLFYWIFLPSDLIALLAQISGAAISATSSSGSLGSTLSTIGLSLQLGTVLLFSICFIDFDIRYFRSPRGCTETSAHDTRLRFFFGAIIIALLLTVARSGYRLAELNQGYSGELMKEEALFIMLEGCAVVLSVFFLGIGHPGFVLR</sequence>
<comment type="caution">
    <text evidence="6">The sequence shown here is derived from an EMBL/GenBank/DDBJ whole genome shotgun (WGS) entry which is preliminary data.</text>
</comment>
<feature type="non-terminal residue" evidence="6">
    <location>
        <position position="1"/>
    </location>
</feature>
<evidence type="ECO:0000313" key="7">
    <source>
        <dbReference type="Proteomes" id="UP000193689"/>
    </source>
</evidence>
<feature type="transmembrane region" description="Helical" evidence="5">
    <location>
        <begin position="84"/>
        <end position="107"/>
    </location>
</feature>
<organism evidence="6 7">
    <name type="scientific">Pseudomassariella vexata</name>
    <dbReference type="NCBI Taxonomy" id="1141098"/>
    <lineage>
        <taxon>Eukaryota</taxon>
        <taxon>Fungi</taxon>
        <taxon>Dikarya</taxon>
        <taxon>Ascomycota</taxon>
        <taxon>Pezizomycotina</taxon>
        <taxon>Sordariomycetes</taxon>
        <taxon>Xylariomycetidae</taxon>
        <taxon>Amphisphaeriales</taxon>
        <taxon>Pseudomassariaceae</taxon>
        <taxon>Pseudomassariella</taxon>
    </lineage>
</organism>
<keyword evidence="3 5" id="KW-1133">Transmembrane helix</keyword>
<dbReference type="InParanoid" id="A0A1Y2DWH6"/>
<keyword evidence="4 5" id="KW-0472">Membrane</keyword>
<accession>A0A1Y2DWH6</accession>
<dbReference type="AlphaFoldDB" id="A0A1Y2DWH6"/>
<feature type="transmembrane region" description="Helical" evidence="5">
    <location>
        <begin position="161"/>
        <end position="184"/>
    </location>
</feature>
<dbReference type="OrthoDB" id="4521223at2759"/>
<feature type="transmembrane region" description="Helical" evidence="5">
    <location>
        <begin position="54"/>
        <end position="72"/>
    </location>
</feature>